<reference evidence="2 3" key="1">
    <citation type="submission" date="2019-07" db="EMBL/GenBank/DDBJ databases">
        <title>Whole genome shotgun sequence of Methylobacterium gnaphalii NBRC 107716.</title>
        <authorList>
            <person name="Hosoyama A."/>
            <person name="Uohara A."/>
            <person name="Ohji S."/>
            <person name="Ichikawa N."/>
        </authorList>
    </citation>
    <scope>NUCLEOTIDE SEQUENCE [LARGE SCALE GENOMIC DNA]</scope>
    <source>
        <strain evidence="2 3">NBRC 107716</strain>
    </source>
</reference>
<dbReference type="EMBL" id="BJZV01000002">
    <property type="protein sequence ID" value="GEP08900.1"/>
    <property type="molecule type" value="Genomic_DNA"/>
</dbReference>
<dbReference type="OrthoDB" id="7997110at2"/>
<keyword evidence="3" id="KW-1185">Reference proteome</keyword>
<accession>A0A512JG18</accession>
<dbReference type="RefSeq" id="WP_147045206.1">
    <property type="nucleotide sequence ID" value="NZ_BJZV01000002.1"/>
</dbReference>
<sequence length="129" mass="14247">MNQRQHAPVFQFFREALGGYRGAGLCDHRLGLVLDEYLGHLARSISGGEMTVAEGLVLGNRVVRFASHVVPLDEARHVPRDRPAPPPAPSRPFPWRENTLVRDAEGRDGSWRKPGEPVARARCPTCTGT</sequence>
<feature type="region of interest" description="Disordered" evidence="1">
    <location>
        <begin position="76"/>
        <end position="129"/>
    </location>
</feature>
<comment type="caution">
    <text evidence="2">The sequence shown here is derived from an EMBL/GenBank/DDBJ whole genome shotgun (WGS) entry which is preliminary data.</text>
</comment>
<evidence type="ECO:0000256" key="1">
    <source>
        <dbReference type="SAM" id="MobiDB-lite"/>
    </source>
</evidence>
<gene>
    <name evidence="2" type="ORF">MGN01_07450</name>
</gene>
<organism evidence="2 3">
    <name type="scientific">Methylobacterium gnaphalii</name>
    <dbReference type="NCBI Taxonomy" id="1010610"/>
    <lineage>
        <taxon>Bacteria</taxon>
        <taxon>Pseudomonadati</taxon>
        <taxon>Pseudomonadota</taxon>
        <taxon>Alphaproteobacteria</taxon>
        <taxon>Hyphomicrobiales</taxon>
        <taxon>Methylobacteriaceae</taxon>
        <taxon>Methylobacterium</taxon>
    </lineage>
</organism>
<name>A0A512JG18_9HYPH</name>
<evidence type="ECO:0000313" key="2">
    <source>
        <dbReference type="EMBL" id="GEP08900.1"/>
    </source>
</evidence>
<evidence type="ECO:0000313" key="3">
    <source>
        <dbReference type="Proteomes" id="UP000321750"/>
    </source>
</evidence>
<feature type="compositionally biased region" description="Basic and acidic residues" evidence="1">
    <location>
        <begin position="99"/>
        <end position="115"/>
    </location>
</feature>
<proteinExistence type="predicted"/>
<dbReference type="Proteomes" id="UP000321750">
    <property type="component" value="Unassembled WGS sequence"/>
</dbReference>
<dbReference type="AlphaFoldDB" id="A0A512JG18"/>
<protein>
    <submittedName>
        <fullName evidence="2">Uncharacterized protein</fullName>
    </submittedName>
</protein>